<sequence>MDGVAARRDAELLVADPCERADVAGVEAVRAHHVELSLHRLLQREGNLHAQDLRAVEQAFGVLAQAEDGRALVGLVGAHALESAAAVVQGVGQHVNLGVAPFDELAVHPDFAVAVGHGGGQSHDVLSPGD</sequence>
<reference evidence="1" key="1">
    <citation type="submission" date="2016-10" db="EMBL/GenBank/DDBJ databases">
        <title>Sequence of Gallionella enrichment culture.</title>
        <authorList>
            <person name="Poehlein A."/>
            <person name="Muehling M."/>
            <person name="Daniel R."/>
        </authorList>
    </citation>
    <scope>NUCLEOTIDE SEQUENCE</scope>
</reference>
<accession>A0A1J5PYF5</accession>
<name>A0A1J5PYF5_9ZZZZ</name>
<dbReference type="AlphaFoldDB" id="A0A1J5PYF5"/>
<evidence type="ECO:0000313" key="1">
    <source>
        <dbReference type="EMBL" id="OIQ70299.1"/>
    </source>
</evidence>
<dbReference type="EMBL" id="MLJW01004270">
    <property type="protein sequence ID" value="OIQ70299.1"/>
    <property type="molecule type" value="Genomic_DNA"/>
</dbReference>
<gene>
    <name evidence="1" type="ORF">GALL_480910</name>
</gene>
<proteinExistence type="predicted"/>
<comment type="caution">
    <text evidence="1">The sequence shown here is derived from an EMBL/GenBank/DDBJ whole genome shotgun (WGS) entry which is preliminary data.</text>
</comment>
<protein>
    <submittedName>
        <fullName evidence="1">Uncharacterized protein</fullName>
    </submittedName>
</protein>
<organism evidence="1">
    <name type="scientific">mine drainage metagenome</name>
    <dbReference type="NCBI Taxonomy" id="410659"/>
    <lineage>
        <taxon>unclassified sequences</taxon>
        <taxon>metagenomes</taxon>
        <taxon>ecological metagenomes</taxon>
    </lineage>
</organism>